<dbReference type="Proteomes" id="UP000499080">
    <property type="component" value="Unassembled WGS sequence"/>
</dbReference>
<dbReference type="EMBL" id="BGPR01003706">
    <property type="protein sequence ID" value="GBM91451.1"/>
    <property type="molecule type" value="Genomic_DNA"/>
</dbReference>
<accession>A0A4Y2JM49</accession>
<reference evidence="1 2" key="1">
    <citation type="journal article" date="2019" name="Sci. Rep.">
        <title>Orb-weaving spider Araneus ventricosus genome elucidates the spidroin gene catalogue.</title>
        <authorList>
            <person name="Kono N."/>
            <person name="Nakamura H."/>
            <person name="Ohtoshi R."/>
            <person name="Moran D.A.P."/>
            <person name="Shinohara A."/>
            <person name="Yoshida Y."/>
            <person name="Fujiwara M."/>
            <person name="Mori M."/>
            <person name="Tomita M."/>
            <person name="Arakawa K."/>
        </authorList>
    </citation>
    <scope>NUCLEOTIDE SEQUENCE [LARGE SCALE GENOMIC DNA]</scope>
</reference>
<dbReference type="AlphaFoldDB" id="A0A4Y2JM49"/>
<keyword evidence="2" id="KW-1185">Reference proteome</keyword>
<organism evidence="1 2">
    <name type="scientific">Araneus ventricosus</name>
    <name type="common">Orbweaver spider</name>
    <name type="synonym">Epeira ventricosa</name>
    <dbReference type="NCBI Taxonomy" id="182803"/>
    <lineage>
        <taxon>Eukaryota</taxon>
        <taxon>Metazoa</taxon>
        <taxon>Ecdysozoa</taxon>
        <taxon>Arthropoda</taxon>
        <taxon>Chelicerata</taxon>
        <taxon>Arachnida</taxon>
        <taxon>Araneae</taxon>
        <taxon>Araneomorphae</taxon>
        <taxon>Entelegynae</taxon>
        <taxon>Araneoidea</taxon>
        <taxon>Araneidae</taxon>
        <taxon>Araneus</taxon>
    </lineage>
</organism>
<evidence type="ECO:0000313" key="2">
    <source>
        <dbReference type="Proteomes" id="UP000499080"/>
    </source>
</evidence>
<gene>
    <name evidence="1" type="ORF">AVEN_226833_1</name>
</gene>
<comment type="caution">
    <text evidence="1">The sequence shown here is derived from an EMBL/GenBank/DDBJ whole genome shotgun (WGS) entry which is preliminary data.</text>
</comment>
<evidence type="ECO:0000313" key="1">
    <source>
        <dbReference type="EMBL" id="GBM91451.1"/>
    </source>
</evidence>
<sequence>MGKLCVPDNNTDFHPGMARHRCVVRRLPCDQASQPQKSNVLKVCTGIIFKRKKKKKKHGDALVPMLLHDFSVKKIATKSYSIQRDAYEHAPSQDKCECCFKWLRKEDNAVNLVGSGRCDVS</sequence>
<name>A0A4Y2JM49_ARAVE</name>
<proteinExistence type="predicted"/>
<protein>
    <submittedName>
        <fullName evidence="1">Uncharacterized protein</fullName>
    </submittedName>
</protein>